<keyword evidence="13" id="KW-1185">Reference proteome</keyword>
<dbReference type="Pfam" id="PF03145">
    <property type="entry name" value="Sina_TRAF"/>
    <property type="match status" value="1"/>
</dbReference>
<dbReference type="PANTHER" id="PTHR45877">
    <property type="entry name" value="E3 UBIQUITIN-PROTEIN LIGASE SIAH2"/>
    <property type="match status" value="1"/>
</dbReference>
<evidence type="ECO:0000256" key="3">
    <source>
        <dbReference type="ARBA" id="ARBA00009119"/>
    </source>
</evidence>
<evidence type="ECO:0000256" key="9">
    <source>
        <dbReference type="PROSITE-ProRule" id="PRU00455"/>
    </source>
</evidence>
<dbReference type="GO" id="GO:0016567">
    <property type="term" value="P:protein ubiquitination"/>
    <property type="evidence" value="ECO:0007669"/>
    <property type="project" value="UniProtKB-UniPathway"/>
</dbReference>
<dbReference type="GO" id="GO:0031624">
    <property type="term" value="F:ubiquitin conjugating enzyme binding"/>
    <property type="evidence" value="ECO:0007669"/>
    <property type="project" value="TreeGrafter"/>
</dbReference>
<dbReference type="Proteomes" id="UP000270296">
    <property type="component" value="Unassembled WGS sequence"/>
</dbReference>
<dbReference type="PANTHER" id="PTHR45877:SF2">
    <property type="entry name" value="E3 UBIQUITIN-PROTEIN LIGASE SINA-RELATED"/>
    <property type="match status" value="1"/>
</dbReference>
<evidence type="ECO:0000256" key="5">
    <source>
        <dbReference type="ARBA" id="ARBA00022723"/>
    </source>
</evidence>
<evidence type="ECO:0000256" key="7">
    <source>
        <dbReference type="ARBA" id="ARBA00022786"/>
    </source>
</evidence>
<dbReference type="AlphaFoldDB" id="A0A183IA83"/>
<proteinExistence type="inferred from homology"/>
<keyword evidence="7 10" id="KW-0833">Ubl conjugation pathway</keyword>
<dbReference type="Gene3D" id="2.60.210.10">
    <property type="entry name" value="Apoptosis, Tumor Necrosis Factor Receptor Associated Protein 2, Chain A"/>
    <property type="match status" value="1"/>
</dbReference>
<evidence type="ECO:0000256" key="4">
    <source>
        <dbReference type="ARBA" id="ARBA00022679"/>
    </source>
</evidence>
<dbReference type="InterPro" id="IPR008974">
    <property type="entry name" value="TRAF-like"/>
</dbReference>
<evidence type="ECO:0000313" key="14">
    <source>
        <dbReference type="WBParaSite" id="SBAD_0000054901-mRNA-1"/>
    </source>
</evidence>
<evidence type="ECO:0000256" key="10">
    <source>
        <dbReference type="RuleBase" id="RU201113"/>
    </source>
</evidence>
<dbReference type="InterPro" id="IPR013083">
    <property type="entry name" value="Znf_RING/FYVE/PHD"/>
</dbReference>
<evidence type="ECO:0000259" key="11">
    <source>
        <dbReference type="PROSITE" id="PS51081"/>
    </source>
</evidence>
<accession>A0A183IA83</accession>
<keyword evidence="5 10" id="KW-0479">Metal-binding</keyword>
<dbReference type="FunFam" id="3.30.40.10:FF:000041">
    <property type="entry name" value="E3 ubiquitin-protein ligase SINAT3"/>
    <property type="match status" value="1"/>
</dbReference>
<dbReference type="InterPro" id="IPR013010">
    <property type="entry name" value="Znf_SIAH"/>
</dbReference>
<evidence type="ECO:0000256" key="6">
    <source>
        <dbReference type="ARBA" id="ARBA00022771"/>
    </source>
</evidence>
<evidence type="ECO:0000313" key="13">
    <source>
        <dbReference type="Proteomes" id="UP000270296"/>
    </source>
</evidence>
<dbReference type="PROSITE" id="PS51081">
    <property type="entry name" value="ZF_SIAH"/>
    <property type="match status" value="1"/>
</dbReference>
<keyword evidence="8 10" id="KW-0862">Zinc</keyword>
<reference evidence="14" key="1">
    <citation type="submission" date="2016-06" db="UniProtKB">
        <authorList>
            <consortium name="WormBaseParasite"/>
        </authorList>
    </citation>
    <scope>IDENTIFICATION</scope>
</reference>
<dbReference type="InterPro" id="IPR004162">
    <property type="entry name" value="SINA-like_animal"/>
</dbReference>
<dbReference type="Pfam" id="PF21361">
    <property type="entry name" value="Sina_ZnF"/>
    <property type="match status" value="1"/>
</dbReference>
<keyword evidence="4" id="KW-0808">Transferase</keyword>
<gene>
    <name evidence="12" type="ORF">SBAD_LOCUS527</name>
</gene>
<dbReference type="WBParaSite" id="SBAD_0000054901-mRNA-1">
    <property type="protein sequence ID" value="SBAD_0000054901-mRNA-1"/>
    <property type="gene ID" value="SBAD_0000054901"/>
</dbReference>
<keyword evidence="6 9" id="KW-0863">Zinc-finger</keyword>
<protein>
    <recommendedName>
        <fullName evidence="10">E3 ubiquitin-protein ligase</fullName>
        <ecNumber evidence="10">2.3.2.27</ecNumber>
    </recommendedName>
</protein>
<evidence type="ECO:0000256" key="8">
    <source>
        <dbReference type="ARBA" id="ARBA00022833"/>
    </source>
</evidence>
<evidence type="ECO:0000256" key="2">
    <source>
        <dbReference type="ARBA" id="ARBA00004906"/>
    </source>
</evidence>
<dbReference type="EC" id="2.3.2.27" evidence="10"/>
<comment type="function">
    <text evidence="10">E3 ubiquitin-protein ligase that mediates ubiquitination and subsequent proteasomal degradation of target proteins. E3 ubiquitin ligases accept ubiquitin from an E2 ubiquitin-conjugating enzyme in the form of a thioester and then directly transfers the ubiquitin to targeted substrates.</text>
</comment>
<sequence length="175" mass="20031">MIDRRGCSSPRRHRSSIKPMMVISTAPTFRTSVRNLVLEKIANTVFFPCKYSTNGCAAVMLHQEKLEHEEACEFRPYSCPCPGASCKWQGSLEKVMLHLTKVHKSITTLQGEDIVFLATDINLPGSVDWVMMQNCFGFHFMLVLEKQEKCDGHQMFYAVVQLIGSRNQSENFMYR</sequence>
<comment type="domain">
    <text evidence="10">The RING-type zinc finger domain is essential for ubiquitin ligase activity.</text>
</comment>
<feature type="domain" description="SIAH-type" evidence="11">
    <location>
        <begin position="44"/>
        <end position="104"/>
    </location>
</feature>
<reference evidence="12 13" key="2">
    <citation type="submission" date="2018-11" db="EMBL/GenBank/DDBJ databases">
        <authorList>
            <consortium name="Pathogen Informatics"/>
        </authorList>
    </citation>
    <scope>NUCLEOTIDE SEQUENCE [LARGE SCALE GENOMIC DNA]</scope>
</reference>
<dbReference type="GO" id="GO:0043161">
    <property type="term" value="P:proteasome-mediated ubiquitin-dependent protein catabolic process"/>
    <property type="evidence" value="ECO:0007669"/>
    <property type="project" value="TreeGrafter"/>
</dbReference>
<comment type="pathway">
    <text evidence="2 10">Protein modification; protein ubiquitination.</text>
</comment>
<evidence type="ECO:0000256" key="1">
    <source>
        <dbReference type="ARBA" id="ARBA00000900"/>
    </source>
</evidence>
<dbReference type="SUPFAM" id="SSF49599">
    <property type="entry name" value="TRAF domain-like"/>
    <property type="match status" value="1"/>
</dbReference>
<dbReference type="GO" id="GO:0005737">
    <property type="term" value="C:cytoplasm"/>
    <property type="evidence" value="ECO:0007669"/>
    <property type="project" value="InterPro"/>
</dbReference>
<dbReference type="GO" id="GO:0008270">
    <property type="term" value="F:zinc ion binding"/>
    <property type="evidence" value="ECO:0007669"/>
    <property type="project" value="UniProtKB-KW"/>
</dbReference>
<organism evidence="14">
    <name type="scientific">Soboliphyme baturini</name>
    <dbReference type="NCBI Taxonomy" id="241478"/>
    <lineage>
        <taxon>Eukaryota</taxon>
        <taxon>Metazoa</taxon>
        <taxon>Ecdysozoa</taxon>
        <taxon>Nematoda</taxon>
        <taxon>Enoplea</taxon>
        <taxon>Dorylaimia</taxon>
        <taxon>Dioctophymatida</taxon>
        <taxon>Dioctophymatoidea</taxon>
        <taxon>Soboliphymatidae</taxon>
        <taxon>Soboliphyme</taxon>
    </lineage>
</organism>
<dbReference type="Gene3D" id="3.30.40.10">
    <property type="entry name" value="Zinc/RING finger domain, C3HC4 (zinc finger)"/>
    <property type="match status" value="1"/>
</dbReference>
<dbReference type="UniPathway" id="UPA00143"/>
<dbReference type="EMBL" id="UZAM01001618">
    <property type="protein sequence ID" value="VDO84668.1"/>
    <property type="molecule type" value="Genomic_DNA"/>
</dbReference>
<comment type="similarity">
    <text evidence="3 10">Belongs to the SINA (Seven in absentia) family.</text>
</comment>
<dbReference type="GO" id="GO:0061630">
    <property type="term" value="F:ubiquitin protein ligase activity"/>
    <property type="evidence" value="ECO:0007669"/>
    <property type="project" value="UniProtKB-EC"/>
</dbReference>
<comment type="domain">
    <text evidence="10">The SBD domain (substrate-binding domain) mediates the interaction with substrate proteins. It is related to the TRAF family.</text>
</comment>
<evidence type="ECO:0000313" key="12">
    <source>
        <dbReference type="EMBL" id="VDO84668.1"/>
    </source>
</evidence>
<dbReference type="InterPro" id="IPR018121">
    <property type="entry name" value="7-in-absentia-prot_TRAF-dom"/>
</dbReference>
<comment type="catalytic activity">
    <reaction evidence="1 10">
        <text>S-ubiquitinyl-[E2 ubiquitin-conjugating enzyme]-L-cysteine + [acceptor protein]-L-lysine = [E2 ubiquitin-conjugating enzyme]-L-cysteine + N(6)-ubiquitinyl-[acceptor protein]-L-lysine.</text>
        <dbReference type="EC" id="2.3.2.27"/>
    </reaction>
</comment>
<name>A0A183IA83_9BILA</name>
<dbReference type="OrthoDB" id="941555at2759"/>